<reference evidence="2 3" key="1">
    <citation type="journal article" date="2015" name="Fungal Genet. Biol.">
        <title>Evolution of novel wood decay mechanisms in Agaricales revealed by the genome sequences of Fistulina hepatica and Cylindrobasidium torrendii.</title>
        <authorList>
            <person name="Floudas D."/>
            <person name="Held B.W."/>
            <person name="Riley R."/>
            <person name="Nagy L.G."/>
            <person name="Koehler G."/>
            <person name="Ransdell A.S."/>
            <person name="Younus H."/>
            <person name="Chow J."/>
            <person name="Chiniquy J."/>
            <person name="Lipzen A."/>
            <person name="Tritt A."/>
            <person name="Sun H."/>
            <person name="Haridas S."/>
            <person name="LaButti K."/>
            <person name="Ohm R.A."/>
            <person name="Kues U."/>
            <person name="Blanchette R.A."/>
            <person name="Grigoriev I.V."/>
            <person name="Minto R.E."/>
            <person name="Hibbett D.S."/>
        </authorList>
    </citation>
    <scope>NUCLEOTIDE SEQUENCE [LARGE SCALE GENOMIC DNA]</scope>
    <source>
        <strain evidence="2 3">FP15055 ss-10</strain>
    </source>
</reference>
<keyword evidence="3" id="KW-1185">Reference proteome</keyword>
<dbReference type="EMBL" id="KN880618">
    <property type="protein sequence ID" value="KIY64789.1"/>
    <property type="molecule type" value="Genomic_DNA"/>
</dbReference>
<name>A0A0D7B3P4_9AGAR</name>
<accession>A0A0D7B3P4</accession>
<feature type="region of interest" description="Disordered" evidence="1">
    <location>
        <begin position="1"/>
        <end position="83"/>
    </location>
</feature>
<sequence length="128" mass="13524">MTQTSHTGMKDDVLPTGQPNDADATQEDAHIERAPETVLSLSDSGEAVAAHADQPVAESPASPSSFFQAGAPTHGVASRTSGHLRRNLPLMRLIQARTAQLAVLEAHNAHMAAQIAYYRAKAESAGRD</sequence>
<evidence type="ECO:0000313" key="3">
    <source>
        <dbReference type="Proteomes" id="UP000054007"/>
    </source>
</evidence>
<evidence type="ECO:0000256" key="1">
    <source>
        <dbReference type="SAM" id="MobiDB-lite"/>
    </source>
</evidence>
<organism evidence="2 3">
    <name type="scientific">Cylindrobasidium torrendii FP15055 ss-10</name>
    <dbReference type="NCBI Taxonomy" id="1314674"/>
    <lineage>
        <taxon>Eukaryota</taxon>
        <taxon>Fungi</taxon>
        <taxon>Dikarya</taxon>
        <taxon>Basidiomycota</taxon>
        <taxon>Agaricomycotina</taxon>
        <taxon>Agaricomycetes</taxon>
        <taxon>Agaricomycetidae</taxon>
        <taxon>Agaricales</taxon>
        <taxon>Marasmiineae</taxon>
        <taxon>Physalacriaceae</taxon>
        <taxon>Cylindrobasidium</taxon>
    </lineage>
</organism>
<protein>
    <submittedName>
        <fullName evidence="2">Uncharacterized protein</fullName>
    </submittedName>
</protein>
<evidence type="ECO:0000313" key="2">
    <source>
        <dbReference type="EMBL" id="KIY64789.1"/>
    </source>
</evidence>
<dbReference type="Proteomes" id="UP000054007">
    <property type="component" value="Unassembled WGS sequence"/>
</dbReference>
<dbReference type="AlphaFoldDB" id="A0A0D7B3P4"/>
<gene>
    <name evidence="2" type="ORF">CYLTODRAFT_492820</name>
</gene>
<proteinExistence type="predicted"/>